<dbReference type="AlphaFoldDB" id="A0A1N7MP60"/>
<reference evidence="1 2" key="1">
    <citation type="submission" date="2017-01" db="EMBL/GenBank/DDBJ databases">
        <authorList>
            <person name="Mah S.A."/>
            <person name="Swanson W.J."/>
            <person name="Moy G.W."/>
            <person name="Vacquier V.D."/>
        </authorList>
    </citation>
    <scope>NUCLEOTIDE SEQUENCE [LARGE SCALE GENOMIC DNA]</scope>
    <source>
        <strain evidence="1 2">DSM 18014</strain>
    </source>
</reference>
<evidence type="ECO:0000313" key="1">
    <source>
        <dbReference type="EMBL" id="SIS87840.1"/>
    </source>
</evidence>
<evidence type="ECO:0000313" key="2">
    <source>
        <dbReference type="Proteomes" id="UP000185781"/>
    </source>
</evidence>
<gene>
    <name evidence="1" type="ORF">SAMN05421785_103374</name>
</gene>
<proteinExistence type="predicted"/>
<dbReference type="OrthoDB" id="1453790at2"/>
<dbReference type="Proteomes" id="UP000185781">
    <property type="component" value="Unassembled WGS sequence"/>
</dbReference>
<name>A0A1N7MP60_9FLAO</name>
<protein>
    <submittedName>
        <fullName evidence="1">Uncharacterized protein</fullName>
    </submittedName>
</protein>
<organism evidence="1 2">
    <name type="scientific">Chryseobacterium gambrini</name>
    <dbReference type="NCBI Taxonomy" id="373672"/>
    <lineage>
        <taxon>Bacteria</taxon>
        <taxon>Pseudomonadati</taxon>
        <taxon>Bacteroidota</taxon>
        <taxon>Flavobacteriia</taxon>
        <taxon>Flavobacteriales</taxon>
        <taxon>Weeksellaceae</taxon>
        <taxon>Chryseobacterium group</taxon>
        <taxon>Chryseobacterium</taxon>
    </lineage>
</organism>
<dbReference type="EMBL" id="FTOV01000003">
    <property type="protein sequence ID" value="SIS87840.1"/>
    <property type="molecule type" value="Genomic_DNA"/>
</dbReference>
<sequence>MQYFVYTLDHIYTDQTHTDSKRLGYFSDLKELEEVKAKAIRLSGFKMFPESFMIRKYILDKVNCKDGFTEVIGEIGRDYPESGDEVDATIVSVKELGLESVFCLSHIYTIHTHLDDERCIGLFSSYENAHNVMNELKDKSGFKDFPDNFILEEVVLNAMHWTTGFYWED</sequence>
<accession>A0A1N7MP60</accession>
<dbReference type="RefSeq" id="WP_076391601.1">
    <property type="nucleotide sequence ID" value="NZ_FTOV01000003.1"/>
</dbReference>
<dbReference type="STRING" id="373672.SAMN05421785_103374"/>